<dbReference type="GO" id="GO:0016020">
    <property type="term" value="C:membrane"/>
    <property type="evidence" value="ECO:0007669"/>
    <property type="project" value="UniProtKB-SubCell"/>
</dbReference>
<accession>A0AAV6UEQ9</accession>
<evidence type="ECO:0000256" key="3">
    <source>
        <dbReference type="ARBA" id="ARBA00022614"/>
    </source>
</evidence>
<keyword evidence="5 12" id="KW-0732">Signal</keyword>
<evidence type="ECO:0000256" key="11">
    <source>
        <dbReference type="ARBA" id="ARBA00023180"/>
    </source>
</evidence>
<organism evidence="13 14">
    <name type="scientific">Oedothorax gibbosus</name>
    <dbReference type="NCBI Taxonomy" id="931172"/>
    <lineage>
        <taxon>Eukaryota</taxon>
        <taxon>Metazoa</taxon>
        <taxon>Ecdysozoa</taxon>
        <taxon>Arthropoda</taxon>
        <taxon>Chelicerata</taxon>
        <taxon>Arachnida</taxon>
        <taxon>Araneae</taxon>
        <taxon>Araneomorphae</taxon>
        <taxon>Entelegynae</taxon>
        <taxon>Araneoidea</taxon>
        <taxon>Linyphiidae</taxon>
        <taxon>Erigoninae</taxon>
        <taxon>Oedothorax</taxon>
    </lineage>
</organism>
<feature type="chain" id="PRO_5043854455" evidence="12">
    <location>
        <begin position="21"/>
        <end position="312"/>
    </location>
</feature>
<keyword evidence="9" id="KW-0472">Membrane</keyword>
<dbReference type="InterPro" id="IPR001611">
    <property type="entry name" value="Leu-rich_rpt"/>
</dbReference>
<keyword evidence="6" id="KW-0677">Repeat</keyword>
<evidence type="ECO:0000313" key="14">
    <source>
        <dbReference type="Proteomes" id="UP000827092"/>
    </source>
</evidence>
<dbReference type="Pfam" id="PF13855">
    <property type="entry name" value="LRR_8"/>
    <property type="match status" value="1"/>
</dbReference>
<dbReference type="SUPFAM" id="SSF52058">
    <property type="entry name" value="L domain-like"/>
    <property type="match status" value="1"/>
</dbReference>
<dbReference type="AlphaFoldDB" id="A0AAV6UEQ9"/>
<name>A0AAV6UEQ9_9ARAC</name>
<dbReference type="GO" id="GO:0005768">
    <property type="term" value="C:endosome"/>
    <property type="evidence" value="ECO:0007669"/>
    <property type="project" value="UniProtKB-SubCell"/>
</dbReference>
<dbReference type="Gene3D" id="3.80.10.10">
    <property type="entry name" value="Ribonuclease Inhibitor"/>
    <property type="match status" value="1"/>
</dbReference>
<keyword evidence="10" id="KW-0675">Receptor</keyword>
<evidence type="ECO:0000256" key="7">
    <source>
        <dbReference type="ARBA" id="ARBA00022753"/>
    </source>
</evidence>
<evidence type="ECO:0000256" key="2">
    <source>
        <dbReference type="ARBA" id="ARBA00004370"/>
    </source>
</evidence>
<comment type="subcellular location">
    <subcellularLocation>
        <location evidence="1">Endosome</location>
    </subcellularLocation>
    <subcellularLocation>
        <location evidence="2">Membrane</location>
    </subcellularLocation>
</comment>
<sequence>MRLFHRSALILCAAAVLVSAEKGCPYPEDVEPCTCTETGDYVSLGCRRVDDTEVLRRVFDNSRRYHFNEFVLRQSTLQYIPHEVFDDVRVKSLVLMNVTLRNMFDKAPTDPDLMHLSVLEVKILAGWDWKKLADFKNVEYLTIWDTLLKRLPADFRSNVSKKLRRLSLRNCNIKKLQDDVFADLTDVEKFDLGNNAIVDIKRTMFPRRTKVKMLNLIYNKISTVPSDMFSDMPFLVDVSLRGNMMAVLPEATFQPIISQLFYLNVEENPIKCDCLMAWVLEERRDRISGKCYAPKALRDKPFDRLTRRDIRC</sequence>
<dbReference type="InterPro" id="IPR003591">
    <property type="entry name" value="Leu-rich_rpt_typical-subtyp"/>
</dbReference>
<evidence type="ECO:0000256" key="4">
    <source>
        <dbReference type="ARBA" id="ARBA00022692"/>
    </source>
</evidence>
<dbReference type="SMART" id="SM00369">
    <property type="entry name" value="LRR_TYP"/>
    <property type="match status" value="4"/>
</dbReference>
<protein>
    <submittedName>
        <fullName evidence="13">Uncharacterized protein</fullName>
    </submittedName>
</protein>
<keyword evidence="3" id="KW-0433">Leucine-rich repeat</keyword>
<evidence type="ECO:0000256" key="10">
    <source>
        <dbReference type="ARBA" id="ARBA00023170"/>
    </source>
</evidence>
<gene>
    <name evidence="13" type="ORF">JTE90_002660</name>
</gene>
<keyword evidence="7" id="KW-0967">Endosome</keyword>
<reference evidence="13 14" key="1">
    <citation type="journal article" date="2022" name="Nat. Ecol. Evol.">
        <title>A masculinizing supergene underlies an exaggerated male reproductive morph in a spider.</title>
        <authorList>
            <person name="Hendrickx F."/>
            <person name="De Corte Z."/>
            <person name="Sonet G."/>
            <person name="Van Belleghem S.M."/>
            <person name="Kostlbacher S."/>
            <person name="Vangestel C."/>
        </authorList>
    </citation>
    <scope>NUCLEOTIDE SEQUENCE [LARGE SCALE GENOMIC DNA]</scope>
    <source>
        <strain evidence="13">W744_W776</strain>
    </source>
</reference>
<evidence type="ECO:0000256" key="9">
    <source>
        <dbReference type="ARBA" id="ARBA00023136"/>
    </source>
</evidence>
<evidence type="ECO:0000256" key="12">
    <source>
        <dbReference type="SAM" id="SignalP"/>
    </source>
</evidence>
<dbReference type="PANTHER" id="PTHR47410:SF5">
    <property type="entry name" value="TOLL-LIKE RECEPTOR 3"/>
    <property type="match status" value="1"/>
</dbReference>
<feature type="signal peptide" evidence="12">
    <location>
        <begin position="1"/>
        <end position="20"/>
    </location>
</feature>
<comment type="caution">
    <text evidence="13">The sequence shown here is derived from an EMBL/GenBank/DDBJ whole genome shotgun (WGS) entry which is preliminary data.</text>
</comment>
<keyword evidence="14" id="KW-1185">Reference proteome</keyword>
<evidence type="ECO:0000313" key="13">
    <source>
        <dbReference type="EMBL" id="KAG8182229.1"/>
    </source>
</evidence>
<evidence type="ECO:0000256" key="1">
    <source>
        <dbReference type="ARBA" id="ARBA00004177"/>
    </source>
</evidence>
<keyword evidence="4" id="KW-0812">Transmembrane</keyword>
<dbReference type="Proteomes" id="UP000827092">
    <property type="component" value="Unassembled WGS sequence"/>
</dbReference>
<keyword evidence="11" id="KW-0325">Glycoprotein</keyword>
<dbReference type="PANTHER" id="PTHR47410">
    <property type="entry name" value="TOLL-LIKE RECEPTOR 7-RELATED"/>
    <property type="match status" value="1"/>
</dbReference>
<evidence type="ECO:0000256" key="6">
    <source>
        <dbReference type="ARBA" id="ARBA00022737"/>
    </source>
</evidence>
<keyword evidence="8" id="KW-1133">Transmembrane helix</keyword>
<dbReference type="InterPro" id="IPR032675">
    <property type="entry name" value="LRR_dom_sf"/>
</dbReference>
<proteinExistence type="predicted"/>
<dbReference type="EMBL" id="JAFNEN010000474">
    <property type="protein sequence ID" value="KAG8182229.1"/>
    <property type="molecule type" value="Genomic_DNA"/>
</dbReference>
<evidence type="ECO:0000256" key="8">
    <source>
        <dbReference type="ARBA" id="ARBA00022989"/>
    </source>
</evidence>
<evidence type="ECO:0000256" key="5">
    <source>
        <dbReference type="ARBA" id="ARBA00022729"/>
    </source>
</evidence>